<keyword evidence="5 7" id="KW-1133">Transmembrane helix</keyword>
<dbReference type="Proteomes" id="UP000300237">
    <property type="component" value="Chromosome"/>
</dbReference>
<keyword evidence="3" id="KW-1003">Cell membrane</keyword>
<reference evidence="11 15" key="4">
    <citation type="submission" date="2017-02" db="EMBL/GenBank/DDBJ databases">
        <title>Protein polymorphisms may explain contrasting epidemiological fitness of two variants of a multidrug-resistant Mycobacterium tuberculosis strain.</title>
        <authorList>
            <person name="Bigi M.M."/>
            <person name="Lopez B."/>
            <person name="Blanco F.C."/>
            <person name="Sasiain M.C."/>
            <person name="De La Barrera S."/>
            <person name="Ritacco V."/>
            <person name="Bigi F."/>
            <person name="Soria M.A."/>
        </authorList>
    </citation>
    <scope>NUCLEOTIDE SEQUENCE [LARGE SCALE GENOMIC DNA]</scope>
    <source>
        <strain evidence="11 15">6548</strain>
    </source>
</reference>
<feature type="transmembrane region" description="Helical" evidence="7">
    <location>
        <begin position="344"/>
        <end position="363"/>
    </location>
</feature>
<dbReference type="RefSeq" id="WP_003900062.1">
    <property type="nucleotide sequence ID" value="NZ_AP017901.1"/>
</dbReference>
<evidence type="ECO:0000313" key="16">
    <source>
        <dbReference type="Proteomes" id="UP000256381"/>
    </source>
</evidence>
<dbReference type="Proteomes" id="UP000256381">
    <property type="component" value="Unassembled WGS sequence"/>
</dbReference>
<evidence type="ECO:0000256" key="1">
    <source>
        <dbReference type="ARBA" id="ARBA00004651"/>
    </source>
</evidence>
<evidence type="ECO:0000313" key="17">
    <source>
        <dbReference type="Proteomes" id="UP000300237"/>
    </source>
</evidence>
<evidence type="ECO:0000313" key="18">
    <source>
        <dbReference type="Proteomes" id="UP000671119"/>
    </source>
</evidence>
<accession>A0A045I812</accession>
<dbReference type="EMBL" id="JAGIZI010000038">
    <property type="protein sequence ID" value="MBP0685054.1"/>
    <property type="molecule type" value="Genomic_DNA"/>
</dbReference>
<dbReference type="OMA" id="PLACWTC"/>
<dbReference type="EMBL" id="LR027516">
    <property type="protein sequence ID" value="VCU51768.1"/>
    <property type="molecule type" value="Genomic_DNA"/>
</dbReference>
<sequence length="467" mass="46731">MPTSDPGLRRVTVHAGAQAVDLTLPAAVPVATLIPSIVDILGDRGASPATAARYQLSALGAPALPNATTLAQCGIRDGAVLVLHKSSAQPPTPRCDDVAEAVAAALDTTARPQCQRTTRLSGALAASCITAGGGLMLVRNALGTNVTRYSDATAGVVAAAGLAALLFAVIACRTYRDPIAGLTLSVIATIFGAVAGLLAVPGVPGVHSVLVAAMAAAATSVLAMRITGCGGITLTAVACCAVVVAAATLVGAITAAPVPAIGSLATLASFGLLEVSARMAVLLAGLSPRLPPALNPDDADALPTTDRLTTRANRADAWLTSLLAAFAASATIGAIGTAVATHGIHRSSMGGIALAAVTGALLLLRARSADTRRSLVFAICGITTVATAFTVAADRALEHGPWIAALTAMLAAVAMFLGFVAPALSLSPVTYRTIELLECLALIAMVPLTAWLCGAYSAVRHLDLTWT</sequence>
<dbReference type="SMR" id="A0A045I812"/>
<evidence type="ECO:0000256" key="5">
    <source>
        <dbReference type="ARBA" id="ARBA00022989"/>
    </source>
</evidence>
<feature type="domain" description="EccD-like transmembrane" evidence="8">
    <location>
        <begin position="118"/>
        <end position="462"/>
    </location>
</feature>
<dbReference type="NCBIfam" id="TIGR03920">
    <property type="entry name" value="T7SS_EccD"/>
    <property type="match status" value="1"/>
</dbReference>
<feature type="transmembrane region" description="Helical" evidence="7">
    <location>
        <begin position="436"/>
        <end position="459"/>
    </location>
</feature>
<feature type="transmembrane region" description="Helical" evidence="7">
    <location>
        <begin position="179"/>
        <end position="200"/>
    </location>
</feature>
<reference evidence="13 17" key="6">
    <citation type="submission" date="2018-08" db="EMBL/GenBank/DDBJ databases">
        <authorList>
            <person name="Fokvardsen B D."/>
            <person name="Norman A."/>
        </authorList>
    </citation>
    <scope>NUCLEOTIDE SEQUENCE [LARGE SCALE GENOMIC DNA]</scope>
    <source>
        <strain evidence="13 17">DKC2</strain>
    </source>
</reference>
<name>A0A045I812_MYCTX</name>
<feature type="transmembrane region" description="Helical" evidence="7">
    <location>
        <begin position="261"/>
        <end position="286"/>
    </location>
</feature>
<evidence type="ECO:0000256" key="3">
    <source>
        <dbReference type="ARBA" id="ARBA00022475"/>
    </source>
</evidence>
<feature type="transmembrane region" description="Helical" evidence="7">
    <location>
        <begin position="120"/>
        <end position="142"/>
    </location>
</feature>
<dbReference type="EMBL" id="LWDQ01000001">
    <property type="protein sequence ID" value="OMH61411.1"/>
    <property type="molecule type" value="Genomic_DNA"/>
</dbReference>
<reference evidence="10 18" key="7">
    <citation type="submission" date="2021-03" db="EMBL/GenBank/DDBJ databases">
        <title>Whole Genome Sequencing of Mycobacterium tuberculosis clinical isolates from Arunachal Pradesh, India.</title>
        <authorList>
            <person name="Singh S."/>
            <person name="Mudliar S.R."/>
            <person name="Kulsum U."/>
            <person name="Rufai S.B."/>
            <person name="Singh P.K."/>
            <person name="Umpo M."/>
            <person name="Nyori M."/>
        </authorList>
    </citation>
    <scope>NUCLEOTIDE SEQUENCE [LARGE SCALE GENOMIC DNA]</scope>
    <source>
        <strain evidence="10 18">OMICS/BPL/0142/20/SP</strain>
    </source>
</reference>
<evidence type="ECO:0000256" key="7">
    <source>
        <dbReference type="SAM" id="Phobius"/>
    </source>
</evidence>
<evidence type="ECO:0000313" key="10">
    <source>
        <dbReference type="EMBL" id="MBP0685054.1"/>
    </source>
</evidence>
<evidence type="ECO:0000313" key="15">
    <source>
        <dbReference type="Proteomes" id="UP000189452"/>
    </source>
</evidence>
<gene>
    <name evidence="11" type="primary">eccD1_3</name>
    <name evidence="10" type="synonym">eccD4</name>
    <name evidence="11" type="ORF">A4S10_03602</name>
    <name evidence="13" type="ORF">DKC2_3678</name>
    <name evidence="12" type="ORF">DSJ38_01855</name>
    <name evidence="9" type="ORF">ERS094118_03709</name>
    <name evidence="10" type="ORF">J8J21_18460</name>
</gene>
<dbReference type="Proteomes" id="UP000189452">
    <property type="component" value="Chromosome"/>
</dbReference>
<dbReference type="Pfam" id="PF08817">
    <property type="entry name" value="YukD"/>
    <property type="match status" value="1"/>
</dbReference>
<reference evidence="12 16" key="3">
    <citation type="journal article" date="2017" name="N. Engl. J. Med.">
        <title>Transmission of Extensively Drug-Resistant Tuberculosis in South Africa.</title>
        <authorList>
            <person name="Shah N.S."/>
            <person name="Auld S.C."/>
            <person name="Brust J.C."/>
            <person name="Mathema B."/>
            <person name="Ismail N."/>
            <person name="Moodley P."/>
            <person name="Mlisana K."/>
            <person name="Allana S."/>
            <person name="Campbell A."/>
            <person name="Mthiyane T."/>
            <person name="Morris N."/>
            <person name="Mpangase P."/>
            <person name="van der Meulen H."/>
            <person name="Omar S.V."/>
            <person name="Brown T.S."/>
            <person name="Narechania A."/>
            <person name="Shaskina E."/>
            <person name="Kapwata T."/>
            <person name="Kreiswirth B."/>
            <person name="Gandhi N.R."/>
        </authorList>
    </citation>
    <scope>NUCLEOTIDE SEQUENCE [LARGE SCALE GENOMIC DNA]</scope>
    <source>
        <strain evidence="12 16">32301_S10</strain>
    </source>
</reference>
<dbReference type="InterPro" id="IPR024962">
    <property type="entry name" value="YukD-like"/>
</dbReference>
<reference evidence="11 15" key="2">
    <citation type="submission" date="2016-04" db="EMBL/GenBank/DDBJ databases">
        <authorList>
            <person name="Bigi M."/>
            <person name="Bigi F."/>
            <person name="Soria M.A."/>
        </authorList>
    </citation>
    <scope>NUCLEOTIDE SEQUENCE [LARGE SCALE GENOMIC DNA]</scope>
    <source>
        <strain evidence="11 15">6548</strain>
    </source>
</reference>
<proteinExistence type="inferred from homology"/>
<dbReference type="Proteomes" id="UP000050139">
    <property type="component" value="Unassembled WGS sequence"/>
</dbReference>
<evidence type="ECO:0000259" key="8">
    <source>
        <dbReference type="Pfam" id="PF19053"/>
    </source>
</evidence>
<keyword evidence="4 7" id="KW-0812">Transmembrane</keyword>
<dbReference type="InterPro" id="IPR044049">
    <property type="entry name" value="EccD_transm"/>
</dbReference>
<dbReference type="Pfam" id="PF19053">
    <property type="entry name" value="EccD"/>
    <property type="match status" value="1"/>
</dbReference>
<feature type="transmembrane region" description="Helical" evidence="7">
    <location>
        <begin position="231"/>
        <end position="255"/>
    </location>
</feature>
<dbReference type="Gene3D" id="3.10.20.90">
    <property type="entry name" value="Phosphatidylinositol 3-kinase Catalytic Subunit, Chain A, domain 1"/>
    <property type="match status" value="1"/>
</dbReference>
<reference evidence="9 14" key="1">
    <citation type="submission" date="2015-03" db="EMBL/GenBank/DDBJ databases">
        <authorList>
            <consortium name="Pathogen Informatics"/>
            <person name="Murphy D."/>
        </authorList>
    </citation>
    <scope>NUCLEOTIDE SEQUENCE [LARGE SCALE GENOMIC DNA]</scope>
    <source>
        <strain evidence="9 14">0268S</strain>
    </source>
</reference>
<comment type="similarity">
    <text evidence="2">Belongs to the EccD/Snm4 family.</text>
</comment>
<dbReference type="EMBL" id="COPH01000038">
    <property type="protein sequence ID" value="CLW96186.1"/>
    <property type="molecule type" value="Genomic_DNA"/>
</dbReference>
<reference evidence="12" key="5">
    <citation type="submission" date="2018-07" db="EMBL/GenBank/DDBJ databases">
        <authorList>
            <person name="Shah S."/>
            <person name="Brown T."/>
            <person name="Auld S."/>
            <person name="Bratton K."/>
            <person name="Narechania A."/>
            <person name="Mathema B."/>
            <person name="Gandhi N."/>
        </authorList>
    </citation>
    <scope>NUCLEOTIDE SEQUENCE</scope>
    <source>
        <strain evidence="12">32301_S10</strain>
    </source>
</reference>
<evidence type="ECO:0000256" key="4">
    <source>
        <dbReference type="ARBA" id="ARBA00022692"/>
    </source>
</evidence>
<keyword evidence="6 7" id="KW-0472">Membrane</keyword>
<feature type="transmembrane region" description="Helical" evidence="7">
    <location>
        <begin position="399"/>
        <end position="424"/>
    </location>
</feature>
<evidence type="ECO:0000313" key="13">
    <source>
        <dbReference type="EMBL" id="VCU51768.1"/>
    </source>
</evidence>
<dbReference type="AlphaFoldDB" id="A0A045I812"/>
<feature type="transmembrane region" description="Helical" evidence="7">
    <location>
        <begin position="154"/>
        <end position="172"/>
    </location>
</feature>
<feature type="transmembrane region" description="Helical" evidence="7">
    <location>
        <begin position="317"/>
        <end position="338"/>
    </location>
</feature>
<evidence type="ECO:0000313" key="12">
    <source>
        <dbReference type="EMBL" id="REQ56787.1"/>
    </source>
</evidence>
<protein>
    <submittedName>
        <fullName evidence="11">ESX-1 secretion system protein eccD1</fullName>
    </submittedName>
    <submittedName>
        <fullName evidence="13">ESX-4 secretion system protein EccD4</fullName>
    </submittedName>
    <submittedName>
        <fullName evidence="9">Integral membrane protein</fullName>
    </submittedName>
    <submittedName>
        <fullName evidence="10">Type VII secretion system ESX-4 subunit EccD4</fullName>
    </submittedName>
</protein>
<dbReference type="InterPro" id="IPR006707">
    <property type="entry name" value="T7SS_EccD"/>
</dbReference>
<evidence type="ECO:0000313" key="14">
    <source>
        <dbReference type="Proteomes" id="UP000050139"/>
    </source>
</evidence>
<evidence type="ECO:0000313" key="11">
    <source>
        <dbReference type="EMBL" id="OMH61411.1"/>
    </source>
</evidence>
<dbReference type="EMBL" id="QTBD01000027">
    <property type="protein sequence ID" value="REQ56787.1"/>
    <property type="molecule type" value="Genomic_DNA"/>
</dbReference>
<dbReference type="GO" id="GO:0005886">
    <property type="term" value="C:plasma membrane"/>
    <property type="evidence" value="ECO:0007669"/>
    <property type="project" value="UniProtKB-SubCell"/>
</dbReference>
<organism evidence="11 15">
    <name type="scientific">Mycobacterium tuberculosis</name>
    <dbReference type="NCBI Taxonomy" id="1773"/>
    <lineage>
        <taxon>Bacteria</taxon>
        <taxon>Bacillati</taxon>
        <taxon>Actinomycetota</taxon>
        <taxon>Actinomycetes</taxon>
        <taxon>Mycobacteriales</taxon>
        <taxon>Mycobacteriaceae</taxon>
        <taxon>Mycobacterium</taxon>
        <taxon>Mycobacterium tuberculosis complex</taxon>
    </lineage>
</organism>
<evidence type="ECO:0000256" key="2">
    <source>
        <dbReference type="ARBA" id="ARBA00006162"/>
    </source>
</evidence>
<dbReference type="Proteomes" id="UP000671119">
    <property type="component" value="Unassembled WGS sequence"/>
</dbReference>
<comment type="subcellular location">
    <subcellularLocation>
        <location evidence="1">Cell membrane</location>
        <topology evidence="1">Multi-pass membrane protein</topology>
    </subcellularLocation>
</comment>
<feature type="transmembrane region" description="Helical" evidence="7">
    <location>
        <begin position="375"/>
        <end position="393"/>
    </location>
</feature>
<feature type="transmembrane region" description="Helical" evidence="7">
    <location>
        <begin position="206"/>
        <end position="224"/>
    </location>
</feature>
<evidence type="ECO:0000256" key="6">
    <source>
        <dbReference type="ARBA" id="ARBA00023136"/>
    </source>
</evidence>
<evidence type="ECO:0000313" key="9">
    <source>
        <dbReference type="EMBL" id="CLW96186.1"/>
    </source>
</evidence>
<dbReference type="PIRSF" id="PIRSF017804">
    <property type="entry name" value="Secretion_EccD1"/>
    <property type="match status" value="1"/>
</dbReference>